<dbReference type="PROSITE" id="PS51257">
    <property type="entry name" value="PROKAR_LIPOPROTEIN"/>
    <property type="match status" value="1"/>
</dbReference>
<dbReference type="PANTHER" id="PTHR30272">
    <property type="entry name" value="3-HYDROXYACYL-[ACYL-CARRIER-PROTEIN] DEHYDRATASE"/>
    <property type="match status" value="1"/>
</dbReference>
<dbReference type="Gene3D" id="3.10.129.10">
    <property type="entry name" value="Hotdog Thioesterase"/>
    <property type="match status" value="1"/>
</dbReference>
<dbReference type="InterPro" id="IPR013114">
    <property type="entry name" value="FabA_FabZ"/>
</dbReference>
<organism evidence="3 4">
    <name type="scientific">Rubrivivax rivuli</name>
    <dbReference type="NCBI Taxonomy" id="1862385"/>
    <lineage>
        <taxon>Bacteria</taxon>
        <taxon>Pseudomonadati</taxon>
        <taxon>Pseudomonadota</taxon>
        <taxon>Betaproteobacteria</taxon>
        <taxon>Burkholderiales</taxon>
        <taxon>Sphaerotilaceae</taxon>
        <taxon>Rubrivivax</taxon>
    </lineage>
</organism>
<dbReference type="Pfam" id="PF07977">
    <property type="entry name" value="FabA"/>
    <property type="match status" value="1"/>
</dbReference>
<dbReference type="OrthoDB" id="9772788at2"/>
<proteinExistence type="predicted"/>
<accession>A0A437RE64</accession>
<feature type="compositionally biased region" description="Pro residues" evidence="2">
    <location>
        <begin position="9"/>
        <end position="18"/>
    </location>
</feature>
<dbReference type="EMBL" id="SACR01000004">
    <property type="protein sequence ID" value="RVU45045.1"/>
    <property type="molecule type" value="Genomic_DNA"/>
</dbReference>
<evidence type="ECO:0000256" key="1">
    <source>
        <dbReference type="ARBA" id="ARBA00023239"/>
    </source>
</evidence>
<name>A0A437RE64_9BURK</name>
<gene>
    <name evidence="3" type="ORF">EOE66_12850</name>
</gene>
<dbReference type="InterPro" id="IPR029069">
    <property type="entry name" value="HotDog_dom_sf"/>
</dbReference>
<evidence type="ECO:0000256" key="2">
    <source>
        <dbReference type="SAM" id="MobiDB-lite"/>
    </source>
</evidence>
<protein>
    <submittedName>
        <fullName evidence="3">Beta-hydroxyacyl-ACP dehydratase</fullName>
    </submittedName>
</protein>
<evidence type="ECO:0000313" key="4">
    <source>
        <dbReference type="Proteomes" id="UP000285575"/>
    </source>
</evidence>
<reference evidence="3 4" key="1">
    <citation type="submission" date="2019-01" db="EMBL/GenBank/DDBJ databases">
        <authorList>
            <person name="Chen W.-M."/>
        </authorList>
    </citation>
    <scope>NUCLEOTIDE SEQUENCE [LARGE SCALE GENOMIC DNA]</scope>
    <source>
        <strain evidence="3 4">KYPY4</strain>
    </source>
</reference>
<keyword evidence="4" id="KW-1185">Reference proteome</keyword>
<evidence type="ECO:0000313" key="3">
    <source>
        <dbReference type="EMBL" id="RVU45045.1"/>
    </source>
</evidence>
<dbReference type="GO" id="GO:0016829">
    <property type="term" value="F:lyase activity"/>
    <property type="evidence" value="ECO:0007669"/>
    <property type="project" value="UniProtKB-KW"/>
</dbReference>
<dbReference type="AlphaFoldDB" id="A0A437RE64"/>
<dbReference type="PANTHER" id="PTHR30272:SF1">
    <property type="entry name" value="3-HYDROXYACYL-[ACYL-CARRIER-PROTEIN] DEHYDRATASE"/>
    <property type="match status" value="1"/>
</dbReference>
<comment type="caution">
    <text evidence="3">The sequence shown here is derived from an EMBL/GenBank/DDBJ whole genome shotgun (WGS) entry which is preliminary data.</text>
</comment>
<dbReference type="SUPFAM" id="SSF54637">
    <property type="entry name" value="Thioesterase/thiol ester dehydrase-isomerase"/>
    <property type="match status" value="1"/>
</dbReference>
<dbReference type="Proteomes" id="UP000285575">
    <property type="component" value="Unassembled WGS sequence"/>
</dbReference>
<sequence>MRPANPGRPLHPLPPPPGAGACRRSTMRWPADSPPTEDELRRARRRPLFDEQALPLRTSLGRADIEGLLPHRGAFLLAGHIHALDLAGRLAGTQALRADDPVFADHFPGQPVYPGVLLVEMAGQFALCLAALQALGSARVPAGTRPQPVRLVRIHDTRFVAPALPGDQLTVLAQTVDTGGYTFMALAQVLRGPAVLCLTLFEAMVGEPP</sequence>
<feature type="region of interest" description="Disordered" evidence="2">
    <location>
        <begin position="1"/>
        <end position="44"/>
    </location>
</feature>
<keyword evidence="1" id="KW-0456">Lyase</keyword>